<dbReference type="AlphaFoldDB" id="A0A6A6NW91"/>
<evidence type="ECO:0000313" key="3">
    <source>
        <dbReference type="Proteomes" id="UP000799766"/>
    </source>
</evidence>
<proteinExistence type="predicted"/>
<feature type="transmembrane region" description="Helical" evidence="1">
    <location>
        <begin position="20"/>
        <end position="41"/>
    </location>
</feature>
<accession>A0A6A6NW91</accession>
<keyword evidence="1" id="KW-1133">Transmembrane helix</keyword>
<evidence type="ECO:0000313" key="2">
    <source>
        <dbReference type="EMBL" id="KAF2455533.1"/>
    </source>
</evidence>
<keyword evidence="3" id="KW-1185">Reference proteome</keyword>
<dbReference type="PROSITE" id="PS51257">
    <property type="entry name" value="PROKAR_LIPOPROTEIN"/>
    <property type="match status" value="1"/>
</dbReference>
<dbReference type="EMBL" id="MU001686">
    <property type="protein sequence ID" value="KAF2455533.1"/>
    <property type="molecule type" value="Genomic_DNA"/>
</dbReference>
<organism evidence="2 3">
    <name type="scientific">Lineolata rhizophorae</name>
    <dbReference type="NCBI Taxonomy" id="578093"/>
    <lineage>
        <taxon>Eukaryota</taxon>
        <taxon>Fungi</taxon>
        <taxon>Dikarya</taxon>
        <taxon>Ascomycota</taxon>
        <taxon>Pezizomycotina</taxon>
        <taxon>Dothideomycetes</taxon>
        <taxon>Dothideomycetes incertae sedis</taxon>
        <taxon>Lineolatales</taxon>
        <taxon>Lineolataceae</taxon>
        <taxon>Lineolata</taxon>
    </lineage>
</organism>
<name>A0A6A6NW91_9PEZI</name>
<evidence type="ECO:0000256" key="1">
    <source>
        <dbReference type="SAM" id="Phobius"/>
    </source>
</evidence>
<reference evidence="2" key="1">
    <citation type="journal article" date="2020" name="Stud. Mycol.">
        <title>101 Dothideomycetes genomes: a test case for predicting lifestyles and emergence of pathogens.</title>
        <authorList>
            <person name="Haridas S."/>
            <person name="Albert R."/>
            <person name="Binder M."/>
            <person name="Bloem J."/>
            <person name="Labutti K."/>
            <person name="Salamov A."/>
            <person name="Andreopoulos B."/>
            <person name="Baker S."/>
            <person name="Barry K."/>
            <person name="Bills G."/>
            <person name="Bluhm B."/>
            <person name="Cannon C."/>
            <person name="Castanera R."/>
            <person name="Culley D."/>
            <person name="Daum C."/>
            <person name="Ezra D."/>
            <person name="Gonzalez J."/>
            <person name="Henrissat B."/>
            <person name="Kuo A."/>
            <person name="Liang C."/>
            <person name="Lipzen A."/>
            <person name="Lutzoni F."/>
            <person name="Magnuson J."/>
            <person name="Mondo S."/>
            <person name="Nolan M."/>
            <person name="Ohm R."/>
            <person name="Pangilinan J."/>
            <person name="Park H.-J."/>
            <person name="Ramirez L."/>
            <person name="Alfaro M."/>
            <person name="Sun H."/>
            <person name="Tritt A."/>
            <person name="Yoshinaga Y."/>
            <person name="Zwiers L.-H."/>
            <person name="Turgeon B."/>
            <person name="Goodwin S."/>
            <person name="Spatafora J."/>
            <person name="Crous P."/>
            <person name="Grigoriev I."/>
        </authorList>
    </citation>
    <scope>NUCLEOTIDE SEQUENCE</scope>
    <source>
        <strain evidence="2">ATCC 16933</strain>
    </source>
</reference>
<keyword evidence="1" id="KW-0812">Transmembrane</keyword>
<sequence>MALFHRSNKFIVASSRSCSTVLNALFLALGSCYIPLPLDVYNFRSRGCRMFDVWLFAGQSSPHIVEPPPIAESGGEIHCLFSVTVTSTKCNPGMPLGSSTPNQTWSGQNHHQTLAIRCTSNLISRKLLTGPLAVTQRLTTCNLSASPNQTGSTVRILPRKSVFRTPSMGAALPSRTH</sequence>
<keyword evidence="1" id="KW-0472">Membrane</keyword>
<dbReference type="Proteomes" id="UP000799766">
    <property type="component" value="Unassembled WGS sequence"/>
</dbReference>
<gene>
    <name evidence="2" type="ORF">BDY21DRAFT_349606</name>
</gene>
<protein>
    <submittedName>
        <fullName evidence="2">Uncharacterized protein</fullName>
    </submittedName>
</protein>